<feature type="region of interest" description="Disordered" evidence="6">
    <location>
        <begin position="75"/>
        <end position="105"/>
    </location>
</feature>
<dbReference type="GO" id="GO:0000329">
    <property type="term" value="C:fungal-type vacuole membrane"/>
    <property type="evidence" value="ECO:0007669"/>
    <property type="project" value="TreeGrafter"/>
</dbReference>
<feature type="transmembrane region" description="Helical" evidence="7">
    <location>
        <begin position="543"/>
        <end position="567"/>
    </location>
</feature>
<feature type="transmembrane region" description="Helical" evidence="7">
    <location>
        <begin position="478"/>
        <end position="499"/>
    </location>
</feature>
<evidence type="ECO:0000256" key="5">
    <source>
        <dbReference type="ARBA" id="ARBA00023136"/>
    </source>
</evidence>
<dbReference type="SUPFAM" id="SSF103473">
    <property type="entry name" value="MFS general substrate transporter"/>
    <property type="match status" value="1"/>
</dbReference>
<dbReference type="CDD" id="cd17323">
    <property type="entry name" value="MFS_Tpo1_MDR_like"/>
    <property type="match status" value="1"/>
</dbReference>
<evidence type="ECO:0000256" key="1">
    <source>
        <dbReference type="ARBA" id="ARBA00004141"/>
    </source>
</evidence>
<keyword evidence="10" id="KW-1185">Reference proteome</keyword>
<accession>A0A5E8BF14</accession>
<feature type="transmembrane region" description="Helical" evidence="7">
    <location>
        <begin position="370"/>
        <end position="395"/>
    </location>
</feature>
<feature type="compositionally biased region" description="Low complexity" evidence="6">
    <location>
        <begin position="16"/>
        <end position="26"/>
    </location>
</feature>
<keyword evidence="5 7" id="KW-0472">Membrane</keyword>
<gene>
    <name evidence="9" type="ORF">SAPINGB_P002648</name>
</gene>
<proteinExistence type="predicted"/>
<evidence type="ECO:0000313" key="10">
    <source>
        <dbReference type="Proteomes" id="UP000398389"/>
    </source>
</evidence>
<dbReference type="InterPro" id="IPR020846">
    <property type="entry name" value="MFS_dom"/>
</dbReference>
<comment type="subcellular location">
    <subcellularLocation>
        <location evidence="1">Membrane</location>
        <topology evidence="1">Multi-pass membrane protein</topology>
    </subcellularLocation>
</comment>
<feature type="compositionally biased region" description="Basic and acidic residues" evidence="6">
    <location>
        <begin position="148"/>
        <end position="157"/>
    </location>
</feature>
<dbReference type="Gene3D" id="1.20.1250.20">
    <property type="entry name" value="MFS general substrate transporter like domains"/>
    <property type="match status" value="1"/>
</dbReference>
<evidence type="ECO:0000256" key="3">
    <source>
        <dbReference type="ARBA" id="ARBA00022692"/>
    </source>
</evidence>
<dbReference type="FunFam" id="1.20.1250.20:FF:000011">
    <property type="entry name" value="MFS multidrug transporter, putative"/>
    <property type="match status" value="1"/>
</dbReference>
<dbReference type="AlphaFoldDB" id="A0A5E8BF14"/>
<dbReference type="RefSeq" id="XP_031853257.1">
    <property type="nucleotide sequence ID" value="XM_031997366.1"/>
</dbReference>
<dbReference type="OrthoDB" id="3936150at2759"/>
<feature type="region of interest" description="Disordered" evidence="6">
    <location>
        <begin position="1"/>
        <end position="50"/>
    </location>
</feature>
<dbReference type="PROSITE" id="PS50850">
    <property type="entry name" value="MFS"/>
    <property type="match status" value="1"/>
</dbReference>
<feature type="transmembrane region" description="Helical" evidence="7">
    <location>
        <begin position="442"/>
        <end position="466"/>
    </location>
</feature>
<feature type="transmembrane region" description="Helical" evidence="7">
    <location>
        <begin position="337"/>
        <end position="358"/>
    </location>
</feature>
<dbReference type="GO" id="GO:0000297">
    <property type="term" value="F:spermine transmembrane transporter activity"/>
    <property type="evidence" value="ECO:0007669"/>
    <property type="project" value="TreeGrafter"/>
</dbReference>
<feature type="region of interest" description="Disordered" evidence="6">
    <location>
        <begin position="128"/>
        <end position="183"/>
    </location>
</feature>
<evidence type="ECO:0000256" key="2">
    <source>
        <dbReference type="ARBA" id="ARBA00022448"/>
    </source>
</evidence>
<dbReference type="PANTHER" id="PTHR23502">
    <property type="entry name" value="MAJOR FACILITATOR SUPERFAMILY"/>
    <property type="match status" value="1"/>
</dbReference>
<feature type="transmembrane region" description="Helical" evidence="7">
    <location>
        <begin position="207"/>
        <end position="227"/>
    </location>
</feature>
<keyword evidence="4 7" id="KW-1133">Transmembrane helix</keyword>
<protein>
    <recommendedName>
        <fullName evidence="8">Major facilitator superfamily (MFS) profile domain-containing protein</fullName>
    </recommendedName>
</protein>
<feature type="transmembrane region" description="Helical" evidence="7">
    <location>
        <begin position="617"/>
        <end position="634"/>
    </location>
</feature>
<evidence type="ECO:0000313" key="9">
    <source>
        <dbReference type="EMBL" id="VVT50195.1"/>
    </source>
</evidence>
<feature type="compositionally biased region" description="Polar residues" evidence="6">
    <location>
        <begin position="37"/>
        <end position="46"/>
    </location>
</feature>
<feature type="transmembrane region" description="Helical" evidence="7">
    <location>
        <begin position="519"/>
        <end position="537"/>
    </location>
</feature>
<evidence type="ECO:0000256" key="6">
    <source>
        <dbReference type="SAM" id="MobiDB-lite"/>
    </source>
</evidence>
<name>A0A5E8BF14_9ASCO</name>
<keyword evidence="2" id="KW-0813">Transport</keyword>
<dbReference type="GeneID" id="43581466"/>
<dbReference type="GO" id="GO:0005886">
    <property type="term" value="C:plasma membrane"/>
    <property type="evidence" value="ECO:0007669"/>
    <property type="project" value="TreeGrafter"/>
</dbReference>
<organism evidence="9 10">
    <name type="scientific">Magnusiomyces paraingens</name>
    <dbReference type="NCBI Taxonomy" id="2606893"/>
    <lineage>
        <taxon>Eukaryota</taxon>
        <taxon>Fungi</taxon>
        <taxon>Dikarya</taxon>
        <taxon>Ascomycota</taxon>
        <taxon>Saccharomycotina</taxon>
        <taxon>Dipodascomycetes</taxon>
        <taxon>Dipodascales</taxon>
        <taxon>Dipodascaceae</taxon>
        <taxon>Magnusiomyces</taxon>
    </lineage>
</organism>
<dbReference type="EMBL" id="CABVLU010000002">
    <property type="protein sequence ID" value="VVT50195.1"/>
    <property type="molecule type" value="Genomic_DNA"/>
</dbReference>
<sequence length="647" mass="70923">MSSEKQDPSDLPAANQQSQQQQQPQPFTEEDLEAQRVISTHSSLGSRVSRAATHADNNFGRNLALTRTETAASLAELGLSTTRPQVDPNFPSLRPEGEPEFPEEYTLETETGLVPVMSLRQIRSDISGTSLSRRRTNRLAALGGGLPTHKEEPERRPSTTPGPNAPPTDEEEELPKEQPLEGGSEEEIEFVTFLINDPENPQNWSHAYKWTVTLIASFLVLAVAYGSAAPTGGLSLIMERFNVSLEVANLTVAIMVIGFAVGPLLWSPLSEQIGRRPVYIVSLTLYVIFNIPCAVAKNIGTLLVCRFLCGVFASSVLSLAGGSIADVWETEHRGFAIAYFAAAPYCGPVFGPIVSGWINVGSGRYSLLFWVNFAFAGAASLVMASVPETYAPVILKRRAKRLRKETGNPNIMTEQEALKLSFKELLETVLVRPMTMMLTEPVLDLMNLYIVMIYSLLYGFFFAYPVIFVKLHDYNDGIIGLMFIPILIGAIFALMVTPICEKKYIQICKKREPTPEDRLVGAMIGAPFIPIALYLLGATSYKHVIWVGQASSGIPFGFGMVMCYYSVNNYIIDSYTEYAASALAAKVFMRSGGGAGFCLFTGIMYSSKRPGLQGSSYLLAGLATLMVVIPFLFYKKGAAIRARFTHV</sequence>
<feature type="transmembrane region" description="Helical" evidence="7">
    <location>
        <begin position="587"/>
        <end position="605"/>
    </location>
</feature>
<keyword evidence="3 7" id="KW-0812">Transmembrane</keyword>
<dbReference type="Pfam" id="PF07690">
    <property type="entry name" value="MFS_1"/>
    <property type="match status" value="1"/>
</dbReference>
<feature type="domain" description="Major facilitator superfamily (MFS) profile" evidence="8">
    <location>
        <begin position="212"/>
        <end position="638"/>
    </location>
</feature>
<feature type="transmembrane region" description="Helical" evidence="7">
    <location>
        <begin position="247"/>
        <end position="266"/>
    </location>
</feature>
<feature type="transmembrane region" description="Helical" evidence="7">
    <location>
        <begin position="278"/>
        <end position="297"/>
    </location>
</feature>
<feature type="transmembrane region" description="Helical" evidence="7">
    <location>
        <begin position="303"/>
        <end position="325"/>
    </location>
</feature>
<dbReference type="Proteomes" id="UP000398389">
    <property type="component" value="Unassembled WGS sequence"/>
</dbReference>
<evidence type="ECO:0000259" key="8">
    <source>
        <dbReference type="PROSITE" id="PS50850"/>
    </source>
</evidence>
<dbReference type="InterPro" id="IPR036259">
    <property type="entry name" value="MFS_trans_sf"/>
</dbReference>
<dbReference type="PANTHER" id="PTHR23502:SF132">
    <property type="entry name" value="POLYAMINE TRANSPORTER 2-RELATED"/>
    <property type="match status" value="1"/>
</dbReference>
<evidence type="ECO:0000256" key="7">
    <source>
        <dbReference type="SAM" id="Phobius"/>
    </source>
</evidence>
<evidence type="ECO:0000256" key="4">
    <source>
        <dbReference type="ARBA" id="ARBA00022989"/>
    </source>
</evidence>
<dbReference type="InterPro" id="IPR011701">
    <property type="entry name" value="MFS"/>
</dbReference>
<reference evidence="9 10" key="1">
    <citation type="submission" date="2019-09" db="EMBL/GenBank/DDBJ databases">
        <authorList>
            <person name="Brejova B."/>
        </authorList>
    </citation>
    <scope>NUCLEOTIDE SEQUENCE [LARGE SCALE GENOMIC DNA]</scope>
</reference>